<comment type="caution">
    <text evidence="2">The sequence shown here is derived from an EMBL/GenBank/DDBJ whole genome shotgun (WGS) entry which is preliminary data.</text>
</comment>
<evidence type="ECO:0000313" key="2">
    <source>
        <dbReference type="EMBL" id="GHE73301.1"/>
    </source>
</evidence>
<dbReference type="Pfam" id="PF07676">
    <property type="entry name" value="PD40"/>
    <property type="match status" value="2"/>
</dbReference>
<organism evidence="2 3">
    <name type="scientific">Roseivirga thermotolerans</name>
    <dbReference type="NCBI Taxonomy" id="1758176"/>
    <lineage>
        <taxon>Bacteria</taxon>
        <taxon>Pseudomonadati</taxon>
        <taxon>Bacteroidota</taxon>
        <taxon>Cytophagia</taxon>
        <taxon>Cytophagales</taxon>
        <taxon>Roseivirgaceae</taxon>
        <taxon>Roseivirga</taxon>
    </lineage>
</organism>
<evidence type="ECO:0000256" key="1">
    <source>
        <dbReference type="SAM" id="MobiDB-lite"/>
    </source>
</evidence>
<dbReference type="SUPFAM" id="SSF82171">
    <property type="entry name" value="DPP6 N-terminal domain-like"/>
    <property type="match status" value="1"/>
</dbReference>
<dbReference type="InterPro" id="IPR011659">
    <property type="entry name" value="WD40"/>
</dbReference>
<evidence type="ECO:0008006" key="4">
    <source>
        <dbReference type="Google" id="ProtNLM"/>
    </source>
</evidence>
<accession>A0ABQ3IBA0</accession>
<feature type="compositionally biased region" description="Polar residues" evidence="1">
    <location>
        <begin position="23"/>
        <end position="36"/>
    </location>
</feature>
<name>A0ABQ3IBA0_9BACT</name>
<sequence>MQGLKLTTLLVFLTTGYFSFNNNPPKSEDNGQNNEPQILHPGTLSNDLPQWNNYFNRKLSIGLCTQLIDGKSRIIQYPYADSAFSQGSIIPFKEQFEYASPWVNLEGDYMLLQANIGPLGEVSRDFGICESRLVNGQWTQPKPLNHINNMPGNEGSPALAENGNLYFNAQNGNRGYDIFVLKKGATKPVALPEAINSTYYEGDFYIDKDEKFIVFSSADRPDGQGSTDLYISFNENGRWTKAVSLGNRINTAAEEFSPYVSMDRRFLVFTSNRNYPDGLIPSYNHFIVEIDLDRIKQHFGD</sequence>
<gene>
    <name evidence="2" type="ORF">GCM10011340_32330</name>
</gene>
<feature type="region of interest" description="Disordered" evidence="1">
    <location>
        <begin position="23"/>
        <end position="44"/>
    </location>
</feature>
<dbReference type="InterPro" id="IPR011042">
    <property type="entry name" value="6-blade_b-propeller_TolB-like"/>
</dbReference>
<evidence type="ECO:0000313" key="3">
    <source>
        <dbReference type="Proteomes" id="UP000658258"/>
    </source>
</evidence>
<dbReference type="Gene3D" id="2.120.10.30">
    <property type="entry name" value="TolB, C-terminal domain"/>
    <property type="match status" value="1"/>
</dbReference>
<keyword evidence="3" id="KW-1185">Reference proteome</keyword>
<protein>
    <recommendedName>
        <fullName evidence="4">WD40-like Beta Propeller Repeat</fullName>
    </recommendedName>
</protein>
<dbReference type="RefSeq" id="WP_189631324.1">
    <property type="nucleotide sequence ID" value="NZ_BNAG01000004.1"/>
</dbReference>
<reference evidence="3" key="1">
    <citation type="journal article" date="2019" name="Int. J. Syst. Evol. Microbiol.">
        <title>The Global Catalogue of Microorganisms (GCM) 10K type strain sequencing project: providing services to taxonomists for standard genome sequencing and annotation.</title>
        <authorList>
            <consortium name="The Broad Institute Genomics Platform"/>
            <consortium name="The Broad Institute Genome Sequencing Center for Infectious Disease"/>
            <person name="Wu L."/>
            <person name="Ma J."/>
        </authorList>
    </citation>
    <scope>NUCLEOTIDE SEQUENCE [LARGE SCALE GENOMIC DNA]</scope>
    <source>
        <strain evidence="3">CGMCC 1.15111</strain>
    </source>
</reference>
<proteinExistence type="predicted"/>
<dbReference type="EMBL" id="BNAG01000004">
    <property type="protein sequence ID" value="GHE73301.1"/>
    <property type="molecule type" value="Genomic_DNA"/>
</dbReference>
<dbReference type="Proteomes" id="UP000658258">
    <property type="component" value="Unassembled WGS sequence"/>
</dbReference>